<feature type="domain" description="Potassium channel tetramerisation-type BTB" evidence="2">
    <location>
        <begin position="90"/>
        <end position="154"/>
    </location>
</feature>
<keyword evidence="1" id="KW-0472">Membrane</keyword>
<accession>A0A9N9CAK0</accession>
<dbReference type="InterPro" id="IPR003131">
    <property type="entry name" value="T1-type_BTB"/>
</dbReference>
<reference evidence="3" key="1">
    <citation type="submission" date="2021-06" db="EMBL/GenBank/DDBJ databases">
        <authorList>
            <person name="Kallberg Y."/>
            <person name="Tangrot J."/>
            <person name="Rosling A."/>
        </authorList>
    </citation>
    <scope>NUCLEOTIDE SEQUENCE</scope>
    <source>
        <strain evidence="3">CL551</strain>
    </source>
</reference>
<feature type="transmembrane region" description="Helical" evidence="1">
    <location>
        <begin position="34"/>
        <end position="57"/>
    </location>
</feature>
<dbReference type="EMBL" id="CAJVPV010005584">
    <property type="protein sequence ID" value="CAG8593061.1"/>
    <property type="molecule type" value="Genomic_DNA"/>
</dbReference>
<dbReference type="Gene3D" id="3.30.710.10">
    <property type="entry name" value="Potassium Channel Kv1.1, Chain A"/>
    <property type="match status" value="1"/>
</dbReference>
<evidence type="ECO:0000313" key="4">
    <source>
        <dbReference type="Proteomes" id="UP000789342"/>
    </source>
</evidence>
<evidence type="ECO:0000256" key="1">
    <source>
        <dbReference type="SAM" id="Phobius"/>
    </source>
</evidence>
<dbReference type="SUPFAM" id="SSF54695">
    <property type="entry name" value="POZ domain"/>
    <property type="match status" value="1"/>
</dbReference>
<name>A0A9N9CAK0_9GLOM</name>
<dbReference type="AlphaFoldDB" id="A0A9N9CAK0"/>
<dbReference type="PANTHER" id="PTHR31758">
    <property type="entry name" value="BTB/POZ DOMAIN-CONTAINING PROTEIN YLR108C"/>
    <property type="match status" value="1"/>
</dbReference>
<organism evidence="3 4">
    <name type="scientific">Acaulospora morrowiae</name>
    <dbReference type="NCBI Taxonomy" id="94023"/>
    <lineage>
        <taxon>Eukaryota</taxon>
        <taxon>Fungi</taxon>
        <taxon>Fungi incertae sedis</taxon>
        <taxon>Mucoromycota</taxon>
        <taxon>Glomeromycotina</taxon>
        <taxon>Glomeromycetes</taxon>
        <taxon>Diversisporales</taxon>
        <taxon>Acaulosporaceae</taxon>
        <taxon>Acaulospora</taxon>
    </lineage>
</organism>
<proteinExistence type="predicted"/>
<keyword evidence="4" id="KW-1185">Reference proteome</keyword>
<gene>
    <name evidence="3" type="ORF">AMORRO_LOCUS7433</name>
</gene>
<dbReference type="InterPro" id="IPR011333">
    <property type="entry name" value="SKP1/BTB/POZ_sf"/>
</dbReference>
<evidence type="ECO:0000259" key="2">
    <source>
        <dbReference type="Pfam" id="PF02214"/>
    </source>
</evidence>
<protein>
    <submittedName>
        <fullName evidence="3">8638_t:CDS:1</fullName>
    </submittedName>
</protein>
<dbReference type="Pfam" id="PF02214">
    <property type="entry name" value="BTB_2"/>
    <property type="match status" value="1"/>
</dbReference>
<dbReference type="GO" id="GO:0051260">
    <property type="term" value="P:protein homooligomerization"/>
    <property type="evidence" value="ECO:0007669"/>
    <property type="project" value="InterPro"/>
</dbReference>
<dbReference type="PANTHER" id="PTHR31758:SF2">
    <property type="entry name" value="BTB_POZ DOMAIN-CONTAINING PROTEIN YLR108C"/>
    <property type="match status" value="1"/>
</dbReference>
<evidence type="ECO:0000313" key="3">
    <source>
        <dbReference type="EMBL" id="CAG8593061.1"/>
    </source>
</evidence>
<keyword evidence="1" id="KW-1133">Transmembrane helix</keyword>
<dbReference type="OrthoDB" id="2414723at2759"/>
<comment type="caution">
    <text evidence="3">The sequence shown here is derived from an EMBL/GenBank/DDBJ whole genome shotgun (WGS) entry which is preliminary data.</text>
</comment>
<keyword evidence="1" id="KW-0812">Transmembrane</keyword>
<sequence>MTEVEEAPQERHDDLTQEYQEFQNRYRNPKRTGLCGNLCFMCVSIILALSIFSQLVLKIEMDIFTQHVNDGSIILLQSVPKGTFSTSYIVHVGGTPFQFSEFSLKRDSPNLFTETFFGENDQKKGTIHSMCVDRDPQIFAVIARYLRGYSILPLSPANLPLGMSYDTFRRNLSADIHFYKLPNLIRHTLPVHKIYKSPFTEDWLMEVCLSAVKAKDLHLDKEIIRFSGRDAQPIVQFHVNDVVWDIFSSQQSHFQFLQPSDAFIIQSILKAFRPQYNQGYIFYACEDGPSLFNIDGVEMLGKEVYQSVLDKSQELIKPLMGKCVRLYLNKLIFMMRIPDYSESSAITILPLFGKGHTQLFRLASSGGLNF</sequence>
<dbReference type="Proteomes" id="UP000789342">
    <property type="component" value="Unassembled WGS sequence"/>
</dbReference>